<keyword evidence="1" id="KW-0175">Coiled coil</keyword>
<dbReference type="AlphaFoldDB" id="A0A0Q0WXG8"/>
<comment type="caution">
    <text evidence="2">The sequence shown here is derived from an EMBL/GenBank/DDBJ whole genome shotgun (WGS) entry which is preliminary data.</text>
</comment>
<evidence type="ECO:0000256" key="1">
    <source>
        <dbReference type="SAM" id="Coils"/>
    </source>
</evidence>
<feature type="coiled-coil region" evidence="1">
    <location>
        <begin position="82"/>
        <end position="109"/>
    </location>
</feature>
<dbReference type="Proteomes" id="UP000050827">
    <property type="component" value="Unassembled WGS sequence"/>
</dbReference>
<name>A0A0Q0WXG8_9FLAO</name>
<evidence type="ECO:0000313" key="2">
    <source>
        <dbReference type="EMBL" id="KQC30180.1"/>
    </source>
</evidence>
<dbReference type="RefSeq" id="WP_055394769.1">
    <property type="nucleotide sequence ID" value="NZ_LCTZ01000002.1"/>
</dbReference>
<dbReference type="OrthoDB" id="1450308at2"/>
<reference evidence="2 3" key="1">
    <citation type="submission" date="2015-04" db="EMBL/GenBank/DDBJ databases">
        <title>Complete genome of flavobacterium.</title>
        <authorList>
            <person name="Kwon Y.M."/>
            <person name="Kim S.-J."/>
        </authorList>
    </citation>
    <scope>NUCLEOTIDE SEQUENCE [LARGE SCALE GENOMIC DNA]</scope>
    <source>
        <strain evidence="2 3">DK169</strain>
    </source>
</reference>
<keyword evidence="3" id="KW-1185">Reference proteome</keyword>
<evidence type="ECO:0000313" key="3">
    <source>
        <dbReference type="Proteomes" id="UP000050827"/>
    </source>
</evidence>
<protein>
    <submittedName>
        <fullName evidence="2">Uncharacterized protein</fullName>
    </submittedName>
</protein>
<dbReference type="STRING" id="346185.AAY42_10050"/>
<organism evidence="2 3">
    <name type="scientific">Flagellimonas eckloniae</name>
    <dbReference type="NCBI Taxonomy" id="346185"/>
    <lineage>
        <taxon>Bacteria</taxon>
        <taxon>Pseudomonadati</taxon>
        <taxon>Bacteroidota</taxon>
        <taxon>Flavobacteriia</taxon>
        <taxon>Flavobacteriales</taxon>
        <taxon>Flavobacteriaceae</taxon>
        <taxon>Flagellimonas</taxon>
    </lineage>
</organism>
<gene>
    <name evidence="2" type="ORF">AAY42_10050</name>
</gene>
<proteinExistence type="predicted"/>
<sequence>MKKEKLDKIASEVFKAHPNAEKCYVSSDGQAFINKNSADLHKNTNKGSKDLKVFEVANTNVDQSGDEITFPLSDKAIKALKLDDLKKMAEDLKIDLKELDTKAKIAEAINDLKSNS</sequence>
<accession>A0A0Q0WXG8</accession>
<dbReference type="EMBL" id="LCTZ01000002">
    <property type="protein sequence ID" value="KQC30180.1"/>
    <property type="molecule type" value="Genomic_DNA"/>
</dbReference>